<evidence type="ECO:0000259" key="1">
    <source>
        <dbReference type="PROSITE" id="PS51746"/>
    </source>
</evidence>
<keyword evidence="3" id="KW-1185">Reference proteome</keyword>
<proteinExistence type="predicted"/>
<dbReference type="Gene3D" id="3.60.40.10">
    <property type="entry name" value="PPM-type phosphatase domain"/>
    <property type="match status" value="1"/>
</dbReference>
<dbReference type="SUPFAM" id="SSF81606">
    <property type="entry name" value="PP2C-like"/>
    <property type="match status" value="1"/>
</dbReference>
<dbReference type="EMBL" id="JADCKB010000001">
    <property type="protein sequence ID" value="MBE5038907.1"/>
    <property type="molecule type" value="Genomic_DNA"/>
</dbReference>
<dbReference type="Proteomes" id="UP000806542">
    <property type="component" value="Unassembled WGS sequence"/>
</dbReference>
<comment type="caution">
    <text evidence="2">The sequence shown here is derived from an EMBL/GenBank/DDBJ whole genome shotgun (WGS) entry which is preliminary data.</text>
</comment>
<evidence type="ECO:0000313" key="3">
    <source>
        <dbReference type="Proteomes" id="UP000806542"/>
    </source>
</evidence>
<dbReference type="InterPro" id="IPR001932">
    <property type="entry name" value="PPM-type_phosphatase-like_dom"/>
</dbReference>
<evidence type="ECO:0000313" key="2">
    <source>
        <dbReference type="EMBL" id="MBE5038907.1"/>
    </source>
</evidence>
<dbReference type="AlphaFoldDB" id="A0A9D5R7K4"/>
<dbReference type="RefSeq" id="WP_226391470.1">
    <property type="nucleotide sequence ID" value="NZ_JADCKB010000001.1"/>
</dbReference>
<accession>A0A9D5R7K4</accession>
<gene>
    <name evidence="2" type="ORF">INF28_00300</name>
</gene>
<protein>
    <submittedName>
        <fullName evidence="2">Protein phosphatase 2C domain-containing protein</fullName>
    </submittedName>
</protein>
<dbReference type="Pfam" id="PF13672">
    <property type="entry name" value="PP2C_2"/>
    <property type="match status" value="1"/>
</dbReference>
<feature type="domain" description="PPM-type phosphatase" evidence="1">
    <location>
        <begin position="3"/>
        <end position="238"/>
    </location>
</feature>
<name>A0A9D5R7K4_9FIRM</name>
<dbReference type="InterPro" id="IPR036457">
    <property type="entry name" value="PPM-type-like_dom_sf"/>
</dbReference>
<dbReference type="PROSITE" id="PS51746">
    <property type="entry name" value="PPM_2"/>
    <property type="match status" value="1"/>
</dbReference>
<reference evidence="2" key="1">
    <citation type="submission" date="2020-10" db="EMBL/GenBank/DDBJ databases">
        <title>ChiBAC.</title>
        <authorList>
            <person name="Zenner C."/>
            <person name="Hitch T.C.A."/>
            <person name="Clavel T."/>
        </authorList>
    </citation>
    <scope>NUCLEOTIDE SEQUENCE</scope>
    <source>
        <strain evidence="2">DSM 107454</strain>
    </source>
</reference>
<sequence>MLDFASICVRGGRAENHDYVGIMEEYYCACFAAADGKNTPDSSEIAVRTILEDFKLQSEITTATMPRFFEHAQKVLEEVQSKDALPEGCAAAVLLTDGELAVWAHIGDCRIYHLQDKLLYEITPDHSEAYYRYEAGDIRYPAIRTDRKRKDLTHLMGLGQDFAPTFALPTVVRKHDSFLICTDGFWENIHELQIEKTLKRSKSAQDWLDRMQRIVDRNRARGKYTKVMDDYSAITIKI</sequence>
<dbReference type="SMART" id="SM00332">
    <property type="entry name" value="PP2Cc"/>
    <property type="match status" value="1"/>
</dbReference>
<organism evidence="2 3">
    <name type="scientific">Ructibacterium gallinarum</name>
    <dbReference type="NCBI Taxonomy" id="2779355"/>
    <lineage>
        <taxon>Bacteria</taxon>
        <taxon>Bacillati</taxon>
        <taxon>Bacillota</taxon>
        <taxon>Clostridia</taxon>
        <taxon>Eubacteriales</taxon>
        <taxon>Oscillospiraceae</taxon>
        <taxon>Ructibacterium</taxon>
    </lineage>
</organism>